<evidence type="ECO:0000313" key="3">
    <source>
        <dbReference type="EMBL" id="EPP38895.1"/>
    </source>
</evidence>
<keyword evidence="2" id="KW-0472">Membrane</keyword>
<evidence type="ECO:0000256" key="1">
    <source>
        <dbReference type="SAM" id="MobiDB-lite"/>
    </source>
</evidence>
<dbReference type="RefSeq" id="WP_020355647.1">
    <property type="nucleotide sequence ID" value="NZ_KE360587.1"/>
</dbReference>
<name>A0ABN0MTN0_9CHLA</name>
<feature type="transmembrane region" description="Helical" evidence="2">
    <location>
        <begin position="245"/>
        <end position="270"/>
    </location>
</feature>
<feature type="compositionally biased region" description="Low complexity" evidence="1">
    <location>
        <begin position="88"/>
        <end position="108"/>
    </location>
</feature>
<dbReference type="EMBL" id="ATND01000001">
    <property type="protein sequence ID" value="EPP38895.1"/>
    <property type="molecule type" value="Genomic_DNA"/>
</dbReference>
<evidence type="ECO:0000313" key="4">
    <source>
        <dbReference type="Proteomes" id="UP000014821"/>
    </source>
</evidence>
<reference evidence="3" key="1">
    <citation type="submission" date="2013-04" db="EMBL/GenBank/DDBJ databases">
        <title>Genome sequence of Chlamydia psittaci 10_881_SC42.</title>
        <authorList>
            <person name="Huot-Creasy H."/>
            <person name="McCracken C.L."/>
            <person name="Humphries M."/>
            <person name="Sachse K."/>
            <person name="Laroucau K."/>
            <person name="Bavoil P."/>
            <person name="Myers G.S."/>
        </authorList>
    </citation>
    <scope>NUCLEOTIDE SEQUENCE [LARGE SCALE GENOMIC DNA]</scope>
    <source>
        <strain evidence="3">10_881_SC42</strain>
    </source>
</reference>
<sequence>MSVSSSGSDNVSTKNILSQVIASSPQGVPNQDKMSGNEVKQIQQTRQGKNTEMESNSTIAGTQGKEKAGEAQSIEQQGLAAGKEAETSTETTQISQTTGTSTTAVNTKTSEEVSKLQETSLSSLSSLSASSTQQIQELVAAATAGNSSVNSSLETPELPQPSVTPRQDVSEISLALAKAISALGEATASALSDYQSTQAQATIMSRIALESQGLKIDSERAEYKKLQEVQKQSATNKTMQTVNTVLMAVSITITVVSVVSALFTCGLGLIGTAAAGATAAATGAAAGATVGATVATSVATQVTVQAVMQAIKQAVVTAVKQAVMQAVKAIVKKSIANIIKTVVKTVVKTLAKNIGKIFNTGKSTLSRAFPNLSKVINALGSKITTFALGMAIAVPQLVQGIGSINLSNLQNELAEIQRTTGMLSAQAEMMNMFTQFWQQASKIAAKQVDSASEMQQQATKLGAQIAKAFTAISSSLASAA</sequence>
<comment type="caution">
    <text evidence="3">The sequence shown here is derived from an EMBL/GenBank/DDBJ whole genome shotgun (WGS) entry which is preliminary data.</text>
</comment>
<accession>A0ABN0MTN0</accession>
<evidence type="ECO:0000256" key="2">
    <source>
        <dbReference type="SAM" id="Phobius"/>
    </source>
</evidence>
<protein>
    <submittedName>
        <fullName evidence="3">Secretion system effector C (SseC) like family protein</fullName>
    </submittedName>
</protein>
<organism evidence="3 4">
    <name type="scientific">Chlamydia avium</name>
    <dbReference type="NCBI Taxonomy" id="1457141"/>
    <lineage>
        <taxon>Bacteria</taxon>
        <taxon>Pseudomonadati</taxon>
        <taxon>Chlamydiota</taxon>
        <taxon>Chlamydiia</taxon>
        <taxon>Chlamydiales</taxon>
        <taxon>Chlamydiaceae</taxon>
        <taxon>Chlamydia/Chlamydophila group</taxon>
        <taxon>Chlamydia</taxon>
    </lineage>
</organism>
<keyword evidence="2" id="KW-1133">Transmembrane helix</keyword>
<feature type="region of interest" description="Disordered" evidence="1">
    <location>
        <begin position="1"/>
        <end position="111"/>
    </location>
</feature>
<dbReference type="Proteomes" id="UP000014821">
    <property type="component" value="Unassembled WGS sequence"/>
</dbReference>
<proteinExistence type="predicted"/>
<keyword evidence="4" id="KW-1185">Reference proteome</keyword>
<keyword evidence="2" id="KW-0812">Transmembrane</keyword>
<feature type="compositionally biased region" description="Polar residues" evidence="1">
    <location>
        <begin position="13"/>
        <end position="61"/>
    </location>
</feature>
<feature type="compositionally biased region" description="Low complexity" evidence="1">
    <location>
        <begin position="1"/>
        <end position="12"/>
    </location>
</feature>
<gene>
    <name evidence="3" type="ORF">CP10881SC42_0164</name>
</gene>